<evidence type="ECO:0000256" key="4">
    <source>
        <dbReference type="ARBA" id="ARBA00022771"/>
    </source>
</evidence>
<feature type="domain" description="C2H2-type" evidence="11">
    <location>
        <begin position="95"/>
        <end position="123"/>
    </location>
</feature>
<keyword evidence="8" id="KW-0539">Nucleus</keyword>
<dbReference type="VEuPathDB" id="VectorBase:CQUJHB008594"/>
<feature type="domain" description="C2H2-type" evidence="11">
    <location>
        <begin position="134"/>
        <end position="161"/>
    </location>
</feature>
<feature type="domain" description="C2H2-type" evidence="11">
    <location>
        <begin position="190"/>
        <end position="217"/>
    </location>
</feature>
<evidence type="ECO:0000256" key="10">
    <source>
        <dbReference type="PROSITE-ProRule" id="PRU01263"/>
    </source>
</evidence>
<dbReference type="SMART" id="SM00355">
    <property type="entry name" value="ZnF_C2H2"/>
    <property type="match status" value="6"/>
</dbReference>
<feature type="binding site" evidence="10">
    <location>
        <position position="13"/>
    </location>
    <ligand>
        <name>Zn(2+)</name>
        <dbReference type="ChEBI" id="CHEBI:29105"/>
    </ligand>
</feature>
<keyword evidence="15" id="KW-1185">Reference proteome</keyword>
<dbReference type="OrthoDB" id="8034870at2759"/>
<dbReference type="PROSITE" id="PS50157">
    <property type="entry name" value="ZINC_FINGER_C2H2_2"/>
    <property type="match status" value="6"/>
</dbReference>
<evidence type="ECO:0000313" key="15">
    <source>
        <dbReference type="Proteomes" id="UP000002320"/>
    </source>
</evidence>
<dbReference type="SMART" id="SM00868">
    <property type="entry name" value="zf-AD"/>
    <property type="match status" value="1"/>
</dbReference>
<dbReference type="Proteomes" id="UP000002320">
    <property type="component" value="Unassembled WGS sequence"/>
</dbReference>
<keyword evidence="5 10" id="KW-0862">Zinc</keyword>
<gene>
    <name evidence="14" type="primary">6034251</name>
    <name evidence="13" type="ORF">CpipJ_CPIJ003225</name>
</gene>
<dbReference type="KEGG" id="cqu:CpipJ_CPIJ003225"/>
<dbReference type="Gene3D" id="3.30.160.60">
    <property type="entry name" value="Classic Zinc Finger"/>
    <property type="match status" value="4"/>
</dbReference>
<dbReference type="VEuPathDB" id="VectorBase:CPIJ003225"/>
<dbReference type="InParanoid" id="B0W7B2"/>
<dbReference type="InterPro" id="IPR012934">
    <property type="entry name" value="Znf_AD"/>
</dbReference>
<dbReference type="GO" id="GO:0008270">
    <property type="term" value="F:zinc ion binding"/>
    <property type="evidence" value="ECO:0007669"/>
    <property type="project" value="UniProtKB-UniRule"/>
</dbReference>
<dbReference type="FunFam" id="3.30.160.60:FF:000303">
    <property type="entry name" value="Zinc finger protein 41"/>
    <property type="match status" value="1"/>
</dbReference>
<organism>
    <name type="scientific">Culex quinquefasciatus</name>
    <name type="common">Southern house mosquito</name>
    <name type="synonym">Culex pungens</name>
    <dbReference type="NCBI Taxonomy" id="7176"/>
    <lineage>
        <taxon>Eukaryota</taxon>
        <taxon>Metazoa</taxon>
        <taxon>Ecdysozoa</taxon>
        <taxon>Arthropoda</taxon>
        <taxon>Hexapoda</taxon>
        <taxon>Insecta</taxon>
        <taxon>Pterygota</taxon>
        <taxon>Neoptera</taxon>
        <taxon>Endopterygota</taxon>
        <taxon>Diptera</taxon>
        <taxon>Nematocera</taxon>
        <taxon>Culicoidea</taxon>
        <taxon>Culicidae</taxon>
        <taxon>Culicinae</taxon>
        <taxon>Culicini</taxon>
        <taxon>Culex</taxon>
        <taxon>Culex</taxon>
    </lineage>
</organism>
<dbReference type="InterPro" id="IPR036236">
    <property type="entry name" value="Znf_C2H2_sf"/>
</dbReference>
<keyword evidence="3" id="KW-0677">Repeat</keyword>
<feature type="domain" description="C2H2-type" evidence="11">
    <location>
        <begin position="162"/>
        <end position="189"/>
    </location>
</feature>
<comment type="subcellular location">
    <subcellularLocation>
        <location evidence="1">Nucleus</location>
    </subcellularLocation>
</comment>
<evidence type="ECO:0000256" key="6">
    <source>
        <dbReference type="ARBA" id="ARBA00023015"/>
    </source>
</evidence>
<evidence type="ECO:0000256" key="1">
    <source>
        <dbReference type="ARBA" id="ARBA00004123"/>
    </source>
</evidence>
<dbReference type="FunFam" id="3.30.160.60:FF:000100">
    <property type="entry name" value="Zinc finger 45-like"/>
    <property type="match status" value="1"/>
</dbReference>
<dbReference type="Pfam" id="PF00096">
    <property type="entry name" value="zf-C2H2"/>
    <property type="match status" value="3"/>
</dbReference>
<dbReference type="GO" id="GO:0000981">
    <property type="term" value="F:DNA-binding transcription factor activity, RNA polymerase II-specific"/>
    <property type="evidence" value="ECO:0007669"/>
    <property type="project" value="TreeGrafter"/>
</dbReference>
<dbReference type="PANTHER" id="PTHR24394">
    <property type="entry name" value="ZINC FINGER PROTEIN"/>
    <property type="match status" value="1"/>
</dbReference>
<dbReference type="EnsemblMetazoa" id="CPIJ003225-RA">
    <property type="protein sequence ID" value="CPIJ003225-PA"/>
    <property type="gene ID" value="CPIJ003225"/>
</dbReference>
<feature type="domain" description="C2H2-type" evidence="11">
    <location>
        <begin position="245"/>
        <end position="273"/>
    </location>
</feature>
<dbReference type="InterPro" id="IPR013087">
    <property type="entry name" value="Znf_C2H2_type"/>
</dbReference>
<dbReference type="PANTHER" id="PTHR24394:SF48">
    <property type="entry name" value="ZINC FINGER PROTEIN 771"/>
    <property type="match status" value="1"/>
</dbReference>
<dbReference type="AlphaFoldDB" id="B0W7B2"/>
<keyword evidence="7" id="KW-0804">Transcription</keyword>
<evidence type="ECO:0000256" key="8">
    <source>
        <dbReference type="ARBA" id="ARBA00023242"/>
    </source>
</evidence>
<feature type="domain" description="C2H2-type" evidence="11">
    <location>
        <begin position="218"/>
        <end position="240"/>
    </location>
</feature>
<dbReference type="EMBL" id="DS231853">
    <property type="protein sequence ID" value="EDS37827.1"/>
    <property type="molecule type" value="Genomic_DNA"/>
</dbReference>
<reference evidence="14" key="2">
    <citation type="submission" date="2020-05" db="UniProtKB">
        <authorList>
            <consortium name="EnsemblMetazoa"/>
        </authorList>
    </citation>
    <scope>IDENTIFICATION</scope>
    <source>
        <strain evidence="14">JHB</strain>
    </source>
</reference>
<keyword evidence="4 9" id="KW-0863">Zinc-finger</keyword>
<dbReference type="Pfam" id="PF07776">
    <property type="entry name" value="zf-AD"/>
    <property type="match status" value="1"/>
</dbReference>
<keyword evidence="2 10" id="KW-0479">Metal-binding</keyword>
<dbReference type="SUPFAM" id="SSF57716">
    <property type="entry name" value="Glucocorticoid receptor-like (DNA-binding domain)"/>
    <property type="match status" value="1"/>
</dbReference>
<dbReference type="PROSITE" id="PS51915">
    <property type="entry name" value="ZAD"/>
    <property type="match status" value="1"/>
</dbReference>
<dbReference type="HOGENOM" id="CLU_925170_0_0_1"/>
<dbReference type="FunCoup" id="B0W7B2">
    <property type="interactions" value="8"/>
</dbReference>
<feature type="binding site" evidence="10">
    <location>
        <position position="62"/>
    </location>
    <ligand>
        <name>Zn(2+)</name>
        <dbReference type="ChEBI" id="CHEBI:29105"/>
    </ligand>
</feature>
<dbReference type="PROSITE" id="PS00028">
    <property type="entry name" value="ZINC_FINGER_C2H2_1"/>
    <property type="match status" value="5"/>
</dbReference>
<dbReference type="STRING" id="7176.B0W7B2"/>
<reference evidence="13" key="1">
    <citation type="submission" date="2007-03" db="EMBL/GenBank/DDBJ databases">
        <title>Annotation of Culex pipiens quinquefasciatus.</title>
        <authorList>
            <consortium name="The Broad Institute Genome Sequencing Platform"/>
            <person name="Atkinson P.W."/>
            <person name="Hemingway J."/>
            <person name="Christensen B.M."/>
            <person name="Higgs S."/>
            <person name="Kodira C."/>
            <person name="Hannick L."/>
            <person name="Megy K."/>
            <person name="O'Leary S."/>
            <person name="Pearson M."/>
            <person name="Haas B.J."/>
            <person name="Mauceli E."/>
            <person name="Wortman J.R."/>
            <person name="Lee N.H."/>
            <person name="Guigo R."/>
            <person name="Stanke M."/>
            <person name="Alvarado L."/>
            <person name="Amedeo P."/>
            <person name="Antoine C.H."/>
            <person name="Arensburger P."/>
            <person name="Bidwell S.L."/>
            <person name="Crawford M."/>
            <person name="Camaro F."/>
            <person name="Devon K."/>
            <person name="Engels R."/>
            <person name="Hammond M."/>
            <person name="Howarth C."/>
            <person name="Koehrsen M."/>
            <person name="Lawson D."/>
            <person name="Montgomery P."/>
            <person name="Nene V."/>
            <person name="Nusbaum C."/>
            <person name="Puiu D."/>
            <person name="Romero-Severson J."/>
            <person name="Severson D.W."/>
            <person name="Shumway M."/>
            <person name="Sisk P."/>
            <person name="Stolte C."/>
            <person name="Zeng Q."/>
            <person name="Eisenstadt E."/>
            <person name="Fraser-Liggett C."/>
            <person name="Strausberg R."/>
            <person name="Galagan J."/>
            <person name="Birren B."/>
            <person name="Collins F.H."/>
        </authorList>
    </citation>
    <scope>NUCLEOTIDE SEQUENCE [LARGE SCALE GENOMIC DNA]</scope>
    <source>
        <strain evidence="13">JHB</strain>
    </source>
</reference>
<evidence type="ECO:0000256" key="2">
    <source>
        <dbReference type="ARBA" id="ARBA00022723"/>
    </source>
</evidence>
<evidence type="ECO:0000313" key="14">
    <source>
        <dbReference type="EnsemblMetazoa" id="CPIJ003225-PA"/>
    </source>
</evidence>
<feature type="domain" description="ZAD" evidence="12">
    <location>
        <begin position="8"/>
        <end position="89"/>
    </location>
</feature>
<evidence type="ECO:0000256" key="5">
    <source>
        <dbReference type="ARBA" id="ARBA00022833"/>
    </source>
</evidence>
<evidence type="ECO:0000259" key="11">
    <source>
        <dbReference type="PROSITE" id="PS50157"/>
    </source>
</evidence>
<dbReference type="GO" id="GO:1990837">
    <property type="term" value="F:sequence-specific double-stranded DNA binding"/>
    <property type="evidence" value="ECO:0007669"/>
    <property type="project" value="UniProtKB-ARBA"/>
</dbReference>
<sequence length="301" mass="34691">MEYISFESVCRCCLTNSGKFSSIFEIYNDYYMPKVILACTGLTVNKGVFLFCNPTAFPDVVCEPCLLKLITAYETRRQVLRFNEHAVPKDQIHPFRCHLCPTRFVAKQGMLRHVQSVHQNQKRREANDPESRKFLCTQCGKRFLRKRHLDEHTNSHSGDRKYVCECGLTFSQKSGLNLHYRTKHENRKVHTCGVCQKTFAQSAHLKHHALIHSNVKKFECTICGHRFRVKSNLVTHMRVHRKHPYCCGDCGGDFEDSHKLEQHMAKEHGGRSRKGTGLAAQPGYLITNVIRHVNSDTKTTK</sequence>
<proteinExistence type="predicted"/>
<evidence type="ECO:0000259" key="12">
    <source>
        <dbReference type="PROSITE" id="PS51915"/>
    </source>
</evidence>
<dbReference type="FunFam" id="3.30.160.60:FF:000446">
    <property type="entry name" value="Zinc finger protein"/>
    <property type="match status" value="1"/>
</dbReference>
<protein>
    <submittedName>
        <fullName evidence="13 14">Oocyte zinc finger protein XLCOF20</fullName>
    </submittedName>
</protein>
<name>B0W7B2_CULQU</name>
<keyword evidence="6" id="KW-0805">Transcription regulation</keyword>
<dbReference type="eggNOG" id="KOG1721">
    <property type="taxonomic scope" value="Eukaryota"/>
</dbReference>
<evidence type="ECO:0000256" key="7">
    <source>
        <dbReference type="ARBA" id="ARBA00023163"/>
    </source>
</evidence>
<feature type="binding site" evidence="10">
    <location>
        <position position="10"/>
    </location>
    <ligand>
        <name>Zn(2+)</name>
        <dbReference type="ChEBI" id="CHEBI:29105"/>
    </ligand>
</feature>
<evidence type="ECO:0000256" key="9">
    <source>
        <dbReference type="PROSITE-ProRule" id="PRU00042"/>
    </source>
</evidence>
<accession>B0W7B2</accession>
<dbReference type="SUPFAM" id="SSF57667">
    <property type="entry name" value="beta-beta-alpha zinc fingers"/>
    <property type="match status" value="3"/>
</dbReference>
<evidence type="ECO:0000313" key="13">
    <source>
        <dbReference type="EMBL" id="EDS37827.1"/>
    </source>
</evidence>
<evidence type="ECO:0000256" key="3">
    <source>
        <dbReference type="ARBA" id="ARBA00022737"/>
    </source>
</evidence>
<feature type="binding site" evidence="10">
    <location>
        <position position="65"/>
    </location>
    <ligand>
        <name>Zn(2+)</name>
        <dbReference type="ChEBI" id="CHEBI:29105"/>
    </ligand>
</feature>
<dbReference type="GO" id="GO:0005634">
    <property type="term" value="C:nucleus"/>
    <property type="evidence" value="ECO:0007669"/>
    <property type="project" value="UniProtKB-SubCell"/>
</dbReference>